<accession>A0A1Q9F2Z3</accession>
<evidence type="ECO:0000256" key="1">
    <source>
        <dbReference type="SAM" id="MobiDB-lite"/>
    </source>
</evidence>
<dbReference type="AlphaFoldDB" id="A0A1Q9F2Z3"/>
<protein>
    <submittedName>
        <fullName evidence="2">Uncharacterized protein</fullName>
    </submittedName>
</protein>
<dbReference type="OrthoDB" id="431366at2759"/>
<gene>
    <name evidence="2" type="ORF">AK812_SmicGene1820</name>
</gene>
<keyword evidence="3" id="KW-1185">Reference proteome</keyword>
<name>A0A1Q9F2Z3_SYMMI</name>
<comment type="caution">
    <text evidence="2">The sequence shown here is derived from an EMBL/GenBank/DDBJ whole genome shotgun (WGS) entry which is preliminary data.</text>
</comment>
<proteinExistence type="predicted"/>
<evidence type="ECO:0000313" key="2">
    <source>
        <dbReference type="EMBL" id="OLQ14033.1"/>
    </source>
</evidence>
<organism evidence="2 3">
    <name type="scientific">Symbiodinium microadriaticum</name>
    <name type="common">Dinoflagellate</name>
    <name type="synonym">Zooxanthella microadriatica</name>
    <dbReference type="NCBI Taxonomy" id="2951"/>
    <lineage>
        <taxon>Eukaryota</taxon>
        <taxon>Sar</taxon>
        <taxon>Alveolata</taxon>
        <taxon>Dinophyceae</taxon>
        <taxon>Suessiales</taxon>
        <taxon>Symbiodiniaceae</taxon>
        <taxon>Symbiodinium</taxon>
    </lineage>
</organism>
<reference evidence="2 3" key="1">
    <citation type="submission" date="2016-02" db="EMBL/GenBank/DDBJ databases">
        <title>Genome analysis of coral dinoflagellate symbionts highlights evolutionary adaptations to a symbiotic lifestyle.</title>
        <authorList>
            <person name="Aranda M."/>
            <person name="Li Y."/>
            <person name="Liew Y.J."/>
            <person name="Baumgarten S."/>
            <person name="Simakov O."/>
            <person name="Wilson M."/>
            <person name="Piel J."/>
            <person name="Ashoor H."/>
            <person name="Bougouffa S."/>
            <person name="Bajic V.B."/>
            <person name="Ryu T."/>
            <person name="Ravasi T."/>
            <person name="Bayer T."/>
            <person name="Micklem G."/>
            <person name="Kim H."/>
            <person name="Bhak J."/>
            <person name="Lajeunesse T.C."/>
            <person name="Voolstra C.R."/>
        </authorList>
    </citation>
    <scope>NUCLEOTIDE SEQUENCE [LARGE SCALE GENOMIC DNA]</scope>
    <source>
        <strain evidence="2 3">CCMP2467</strain>
    </source>
</reference>
<dbReference type="EMBL" id="LSRX01000020">
    <property type="protein sequence ID" value="OLQ14033.1"/>
    <property type="molecule type" value="Genomic_DNA"/>
</dbReference>
<feature type="compositionally biased region" description="Polar residues" evidence="1">
    <location>
        <begin position="642"/>
        <end position="665"/>
    </location>
</feature>
<evidence type="ECO:0000313" key="3">
    <source>
        <dbReference type="Proteomes" id="UP000186817"/>
    </source>
</evidence>
<dbReference type="Proteomes" id="UP000186817">
    <property type="component" value="Unassembled WGS sequence"/>
</dbReference>
<sequence length="665" mass="73421">MNSVFTSNKSWSNAACEESLTKKLQTIYRLRSSPRLEIVHEELSGESVLIPGRGLSGALPDVLLDPYEFWCGRPGRIVGKLRPNARREVSVPSAVVVHLSAHGLAHVQRIALDASSRKDEEKQVDQLLHAPSKGCAERGDILLDLVHAKAGTAAWEVAQWALQLEDLSHVLVWSSGSQVVNGELLDAQQAKVARVEFPRLGLTFTDLSHGLCCDQHGGLKVVGERSFPNESGLRRQLLRPFHRFVLLEGELGELFVLASLAERPKVTAQGLEMIRGDAAWLQALRVEQRHQLFALHGSMEFLLPPTRLAELQVMLLRVTQQMYCSNLGNFNISLMNPFAFFFYWLCHILFLGAAIHGANHRKIVEVITQAEDGFNQKCSKKLGLFVFVDWRSGELIFHPPPEETAAPVTAGASQPPQEKSWYQAMTEKGMDVLEQAKHAVGLGAGAGDSTASHILSFPVHTQDNAVCAQACCPMIDRQVLPIPYPSFLSTAVVGRSEWEQLVGAIADGINTWWSVCRCSSLFSAYGFIWLVGRLICIMGPVTKKVQEFKDKYEEQLAWQIRLDLQMGRFLFHPAVVDESSFNPPIVKEDEIAPDLEAQKDAEPAPILVVGVISKPDQVAMDSHTNTPGPEKQDVVEADETNEVNQANEGNATNESGNVSEAITRI</sequence>
<feature type="region of interest" description="Disordered" evidence="1">
    <location>
        <begin position="640"/>
        <end position="665"/>
    </location>
</feature>